<evidence type="ECO:0000313" key="1">
    <source>
        <dbReference type="EMBL" id="XRI78247.1"/>
    </source>
</evidence>
<name>A0ACD5HRC4_9PROT</name>
<protein>
    <submittedName>
        <fullName evidence="1">TonB family protein</fullName>
    </submittedName>
</protein>
<sequence>MASVRGKLYFIVPQERPHWGDTLLPWVLASALLMAALVYFFVHIAKPQHVRLPAKEANKTFQIMPEPIRGQAPRTAQKVVPPKAVERAPAHPRTPSQPRPAPSPRPSRHPIPAHPPRVEENQIRSREMVSPASAPAAPSSPASLPRIDLGRLETQMDQVAREATASPPLPKFENPKGPVADFYIAGWIQKLERIGDLNYPGEMTGNLKVRVILNQDGGLNRIIIEQSSGKPALDAAAERIIRLSFPYTPFSKQLAAQTRKIEIPLNMHFLGVRNVSAW</sequence>
<evidence type="ECO:0000313" key="2">
    <source>
        <dbReference type="Proteomes" id="UP000271650"/>
    </source>
</evidence>
<gene>
    <name evidence="1" type="ORF">EC580_006180</name>
</gene>
<accession>A0ACD5HRC4</accession>
<keyword evidence="2" id="KW-1185">Reference proteome</keyword>
<reference evidence="1 2" key="1">
    <citation type="journal article" date="2019" name="Int. J. Syst. Evol. Microbiol.">
        <title>Acidithiobacillus sulfuriphilus sp. nov.: an extremely acidophilic sulfur-oxidizing chemolithotroph isolated from a neutral pH environment.</title>
        <authorList>
            <person name="Falagan C."/>
            <person name="Moya-Beltran A."/>
            <person name="Castro M."/>
            <person name="Quatrini R."/>
            <person name="Johnson D.B."/>
        </authorList>
    </citation>
    <scope>NUCLEOTIDE SEQUENCE [LARGE SCALE GENOMIC DNA]</scope>
    <source>
        <strain evidence="1 2">CJ-2</strain>
    </source>
</reference>
<dbReference type="Proteomes" id="UP000271650">
    <property type="component" value="Chromosome"/>
</dbReference>
<dbReference type="EMBL" id="CP127527">
    <property type="protein sequence ID" value="XRI78247.1"/>
    <property type="molecule type" value="Genomic_DNA"/>
</dbReference>
<organism evidence="1 2">
    <name type="scientific">Acidithiobacillus sulfuriphilus</name>
    <dbReference type="NCBI Taxonomy" id="1867749"/>
    <lineage>
        <taxon>Bacteria</taxon>
        <taxon>Pseudomonadati</taxon>
        <taxon>Pseudomonadota</taxon>
        <taxon>Acidithiobacillia</taxon>
        <taxon>Acidithiobacillales</taxon>
        <taxon>Acidithiobacillaceae</taxon>
        <taxon>Acidithiobacillus</taxon>
    </lineage>
</organism>
<proteinExistence type="predicted"/>